<evidence type="ECO:0000313" key="3">
    <source>
        <dbReference type="Proteomes" id="UP000178603"/>
    </source>
</evidence>
<organism evidence="2 3">
    <name type="scientific">Candidatus Woesebacteria bacterium RIFCSPHIGHO2_12_FULL_41_24</name>
    <dbReference type="NCBI Taxonomy" id="1802510"/>
    <lineage>
        <taxon>Bacteria</taxon>
        <taxon>Candidatus Woeseibacteriota</taxon>
    </lineage>
</organism>
<sequence>MLNTIQTNGANGYIEKLILQEGEDPDTSVSDTGDAGQTQEGEAEVNETLGGNIITGDGGDSGDPINAK</sequence>
<evidence type="ECO:0000256" key="1">
    <source>
        <dbReference type="SAM" id="MobiDB-lite"/>
    </source>
</evidence>
<comment type="caution">
    <text evidence="2">The sequence shown here is derived from an EMBL/GenBank/DDBJ whole genome shotgun (WGS) entry which is preliminary data.</text>
</comment>
<feature type="compositionally biased region" description="Polar residues" evidence="1">
    <location>
        <begin position="27"/>
        <end position="40"/>
    </location>
</feature>
<dbReference type="Proteomes" id="UP000178603">
    <property type="component" value="Unassembled WGS sequence"/>
</dbReference>
<dbReference type="AlphaFoldDB" id="A0A1F8AUG4"/>
<protein>
    <submittedName>
        <fullName evidence="2">Uncharacterized protein</fullName>
    </submittedName>
</protein>
<accession>A0A1F8AUG4</accession>
<gene>
    <name evidence="2" type="ORF">A3E44_03705</name>
</gene>
<dbReference type="EMBL" id="MGGW01000004">
    <property type="protein sequence ID" value="OGM55361.1"/>
    <property type="molecule type" value="Genomic_DNA"/>
</dbReference>
<evidence type="ECO:0000313" key="2">
    <source>
        <dbReference type="EMBL" id="OGM55361.1"/>
    </source>
</evidence>
<feature type="region of interest" description="Disordered" evidence="1">
    <location>
        <begin position="21"/>
        <end position="68"/>
    </location>
</feature>
<proteinExistence type="predicted"/>
<name>A0A1F8AUG4_9BACT</name>
<reference evidence="2 3" key="1">
    <citation type="journal article" date="2016" name="Nat. Commun.">
        <title>Thousands of microbial genomes shed light on interconnected biogeochemical processes in an aquifer system.</title>
        <authorList>
            <person name="Anantharaman K."/>
            <person name="Brown C.T."/>
            <person name="Hug L.A."/>
            <person name="Sharon I."/>
            <person name="Castelle C.J."/>
            <person name="Probst A.J."/>
            <person name="Thomas B.C."/>
            <person name="Singh A."/>
            <person name="Wilkins M.J."/>
            <person name="Karaoz U."/>
            <person name="Brodie E.L."/>
            <person name="Williams K.H."/>
            <person name="Hubbard S.S."/>
            <person name="Banfield J.F."/>
        </authorList>
    </citation>
    <scope>NUCLEOTIDE SEQUENCE [LARGE SCALE GENOMIC DNA]</scope>
</reference>